<evidence type="ECO:0000256" key="1">
    <source>
        <dbReference type="ARBA" id="ARBA00004191"/>
    </source>
</evidence>
<feature type="region of interest" description="Disordered" evidence="8">
    <location>
        <begin position="1"/>
        <end position="24"/>
    </location>
</feature>
<dbReference type="PANTHER" id="PTHR31018:SF3">
    <property type="entry name" value="RECEPTOR PROTEIN-TYROSINE KINASE"/>
    <property type="match status" value="1"/>
</dbReference>
<keyword evidence="10" id="KW-1185">Reference proteome</keyword>
<dbReference type="InterPro" id="IPR036941">
    <property type="entry name" value="Rcpt_L-dom_sf"/>
</dbReference>
<dbReference type="GO" id="GO:0031505">
    <property type="term" value="P:fungal-type cell wall organization"/>
    <property type="evidence" value="ECO:0007669"/>
    <property type="project" value="TreeGrafter"/>
</dbReference>
<feature type="region of interest" description="Disordered" evidence="8">
    <location>
        <begin position="358"/>
        <end position="380"/>
    </location>
</feature>
<dbReference type="GO" id="GO:0009277">
    <property type="term" value="C:fungal-type cell wall"/>
    <property type="evidence" value="ECO:0007669"/>
    <property type="project" value="TreeGrafter"/>
</dbReference>
<name>A0A2V1AYA9_9ASCO</name>
<keyword evidence="5" id="KW-0964">Secreted</keyword>
<evidence type="ECO:0000256" key="7">
    <source>
        <dbReference type="ARBA" id="ARBA00023180"/>
    </source>
</evidence>
<evidence type="ECO:0000256" key="3">
    <source>
        <dbReference type="ARBA" id="ARBA00005798"/>
    </source>
</evidence>
<evidence type="ECO:0000256" key="8">
    <source>
        <dbReference type="SAM" id="MobiDB-lite"/>
    </source>
</evidence>
<dbReference type="GeneID" id="37007865"/>
<dbReference type="SUPFAM" id="SSF52058">
    <property type="entry name" value="L domain-like"/>
    <property type="match status" value="2"/>
</dbReference>
<gene>
    <name evidence="9" type="ORF">CXQ85_002534</name>
</gene>
<keyword evidence="6" id="KW-0732">Signal</keyword>
<comment type="similarity">
    <text evidence="3">Belongs to the SPS2 family.</text>
</comment>
<dbReference type="AlphaFoldDB" id="A0A2V1AYA9"/>
<dbReference type="Gene3D" id="3.80.20.20">
    <property type="entry name" value="Receptor L-domain"/>
    <property type="match status" value="1"/>
</dbReference>
<dbReference type="InterPro" id="IPR051648">
    <property type="entry name" value="CWI-Assembly_Regulator"/>
</dbReference>
<dbReference type="RefSeq" id="XP_025343752.1">
    <property type="nucleotide sequence ID" value="XM_025486202.1"/>
</dbReference>
<reference evidence="9 10" key="1">
    <citation type="submission" date="2017-12" db="EMBL/GenBank/DDBJ databases">
        <title>Genome Sequence of a Multidrug-Resistant Candida haemulonii Isolate from a Patient with Chronic Leg Ulcers in Israel.</title>
        <authorList>
            <person name="Chow N.A."/>
            <person name="Gade L."/>
            <person name="Batra D."/>
            <person name="Rowe L.A."/>
            <person name="Ben-Ami R."/>
            <person name="Loparev V.N."/>
            <person name="Litvintseva A.P."/>
        </authorList>
    </citation>
    <scope>NUCLEOTIDE SEQUENCE [LARGE SCALE GENOMIC DNA]</scope>
    <source>
        <strain evidence="9 10">B11899</strain>
    </source>
</reference>
<evidence type="ECO:0000256" key="6">
    <source>
        <dbReference type="ARBA" id="ARBA00022729"/>
    </source>
</evidence>
<dbReference type="EMBL" id="PKFO01000010">
    <property type="protein sequence ID" value="PVH22812.1"/>
    <property type="molecule type" value="Genomic_DNA"/>
</dbReference>
<comment type="subcellular location">
    <subcellularLocation>
        <location evidence="2">Cell membrane</location>
        <topology evidence="2">Lipid-anchor</topology>
        <topology evidence="2">GPI-anchor</topology>
    </subcellularLocation>
    <subcellularLocation>
        <location evidence="1">Secreted</location>
        <location evidence="1">Cell wall</location>
    </subcellularLocation>
</comment>
<comment type="caution">
    <text evidence="9">The sequence shown here is derived from an EMBL/GenBank/DDBJ whole genome shotgun (WGS) entry which is preliminary data.</text>
</comment>
<keyword evidence="4" id="KW-0134">Cell wall</keyword>
<dbReference type="VEuPathDB" id="FungiDB:CXQ85_002534"/>
<keyword evidence="7" id="KW-0325">Glycoprotein</keyword>
<sequence>MGLDSVVDLPELVSSPSPEPSLPVVEKSESLRKCASEKYTVHSVADLNQILGCEDISGDIVITNYNDAILKLDELKYIEGSLEIRDSPDLVRIELPRLESISGEFKLHELTSLGFLQVPSLSAASKIHWNVLPILSAVDIVFERIDQLSSLLISDTSLSYIMGITSSKMSSFNINNNRYLESISADIESVSDMLHIAANGDHINVDLPRLQSTKNLSIHNVDQLDLKELKECKGSMSLDKNHLTSVELPKLTKVAGTLSLNNNKKLTNVSFDKLEDVDGGLVLANNSLLHTIDFFPELSVIGGALELVGPIKSVKMPNLRLVRGSAKIKSTDESFDCLAWSKSSISAVIRGGKNECTNSQNQNYIANTPTDPNSTGATSP</sequence>
<dbReference type="PANTHER" id="PTHR31018">
    <property type="entry name" value="SPORULATION-SPECIFIC PROTEIN-RELATED"/>
    <property type="match status" value="1"/>
</dbReference>
<evidence type="ECO:0000313" key="9">
    <source>
        <dbReference type="EMBL" id="PVH22812.1"/>
    </source>
</evidence>
<dbReference type="STRING" id="45357.A0A2V1AYA9"/>
<evidence type="ECO:0000256" key="2">
    <source>
        <dbReference type="ARBA" id="ARBA00004609"/>
    </source>
</evidence>
<evidence type="ECO:0000256" key="5">
    <source>
        <dbReference type="ARBA" id="ARBA00022525"/>
    </source>
</evidence>
<dbReference type="GO" id="GO:0009986">
    <property type="term" value="C:cell surface"/>
    <property type="evidence" value="ECO:0007669"/>
    <property type="project" value="TreeGrafter"/>
</dbReference>
<protein>
    <submittedName>
        <fullName evidence="9">Uncharacterized protein</fullName>
    </submittedName>
</protein>
<proteinExistence type="inferred from homology"/>
<dbReference type="GO" id="GO:0005886">
    <property type="term" value="C:plasma membrane"/>
    <property type="evidence" value="ECO:0007669"/>
    <property type="project" value="UniProtKB-SubCell"/>
</dbReference>
<dbReference type="OrthoDB" id="536881at2759"/>
<evidence type="ECO:0000313" key="10">
    <source>
        <dbReference type="Proteomes" id="UP000244309"/>
    </source>
</evidence>
<feature type="compositionally biased region" description="Low complexity" evidence="8">
    <location>
        <begin position="1"/>
        <end position="16"/>
    </location>
</feature>
<organism evidence="9 10">
    <name type="scientific">Candidozyma haemuli</name>
    <dbReference type="NCBI Taxonomy" id="45357"/>
    <lineage>
        <taxon>Eukaryota</taxon>
        <taxon>Fungi</taxon>
        <taxon>Dikarya</taxon>
        <taxon>Ascomycota</taxon>
        <taxon>Saccharomycotina</taxon>
        <taxon>Pichiomycetes</taxon>
        <taxon>Metschnikowiaceae</taxon>
        <taxon>Candidozyma</taxon>
    </lineage>
</organism>
<accession>A0A2V1AYA9</accession>
<dbReference type="Proteomes" id="UP000244309">
    <property type="component" value="Unassembled WGS sequence"/>
</dbReference>
<evidence type="ECO:0000256" key="4">
    <source>
        <dbReference type="ARBA" id="ARBA00022512"/>
    </source>
</evidence>